<dbReference type="PROSITE" id="PS51910">
    <property type="entry name" value="GH18_2"/>
    <property type="match status" value="1"/>
</dbReference>
<dbReference type="InterPro" id="IPR017853">
    <property type="entry name" value="GH"/>
</dbReference>
<dbReference type="EMBL" id="JAUHTQ010000007">
    <property type="protein sequence ID" value="MDN4494081.1"/>
    <property type="molecule type" value="Genomic_DNA"/>
</dbReference>
<feature type="domain" description="LysM" evidence="3">
    <location>
        <begin position="51"/>
        <end position="95"/>
    </location>
</feature>
<proteinExistence type="predicted"/>
<dbReference type="Proteomes" id="UP001172743">
    <property type="component" value="Unassembled WGS sequence"/>
</dbReference>
<dbReference type="InterPro" id="IPR001223">
    <property type="entry name" value="Glyco_hydro18_cat"/>
</dbReference>
<dbReference type="InterPro" id="IPR041704">
    <property type="entry name" value="CFLE_GH18"/>
</dbReference>
<dbReference type="PANTHER" id="PTHR46066">
    <property type="entry name" value="CHITINASE DOMAIN-CONTAINING PROTEIN 1 FAMILY MEMBER"/>
    <property type="match status" value="1"/>
</dbReference>
<dbReference type="Gene3D" id="3.10.50.10">
    <property type="match status" value="1"/>
</dbReference>
<dbReference type="Gene3D" id="3.20.20.80">
    <property type="entry name" value="Glycosidases"/>
    <property type="match status" value="1"/>
</dbReference>
<organism evidence="5 6">
    <name type="scientific">Ureibacillus aquaedulcis</name>
    <dbReference type="NCBI Taxonomy" id="3058421"/>
    <lineage>
        <taxon>Bacteria</taxon>
        <taxon>Bacillati</taxon>
        <taxon>Bacillota</taxon>
        <taxon>Bacilli</taxon>
        <taxon>Bacillales</taxon>
        <taxon>Caryophanaceae</taxon>
        <taxon>Ureibacillus</taxon>
    </lineage>
</organism>
<evidence type="ECO:0000259" key="4">
    <source>
        <dbReference type="PROSITE" id="PS51910"/>
    </source>
</evidence>
<reference evidence="5" key="1">
    <citation type="submission" date="2023-07" db="EMBL/GenBank/DDBJ databases">
        <title>Ureibacillus sp. isolated from freshwater well.</title>
        <authorList>
            <person name="Kirdat K."/>
            <person name="Bhatt A."/>
            <person name="Teware R."/>
            <person name="Bhavsar Y."/>
            <person name="Yadav A."/>
        </authorList>
    </citation>
    <scope>NUCLEOTIDE SEQUENCE</scope>
    <source>
        <strain evidence="5">BA0131</strain>
    </source>
</reference>
<feature type="domain" description="LysM" evidence="3">
    <location>
        <begin position="2"/>
        <end position="46"/>
    </location>
</feature>
<evidence type="ECO:0000256" key="2">
    <source>
        <dbReference type="ARBA" id="ARBA00023295"/>
    </source>
</evidence>
<sequence>MLIHVVDRGDTLWRIASRYNMSMDAIQQVNQLPNINQLLPGQALVIPSAGITHSVQAGETLWSIARNYGVSINAIVNANSITNPNLLYPGAILYIPPIIHIVQPDQNLWQIASLYGTTIGAILTENQLSNPNLIYAGTPLTIPRRKPIIEVNAYTYQKDEDAAATVNEIGRSLTFLSPFAYLIREDGSLEPFADESMLAAARDKNVIPMLAITNLSVTSTGTNLAHAVLSSSQIRETLLTNILQLMKEKGYKGLNIDFEYVQPGDRENYNQFLQLAVDRLHPQGYFVSTAVAPKTSGAQQGLLYTAHDYAAHGRIADFVVLMTYEWGWRGASPQAISPINQMRRVVEYALSVMPANKIYLGFQIYARDWKIPHIEGATAETFSPQEAVRRAAKYNAAILYDEVAQSPYFRYVDEQGQGHEVWFEDARSAQAKFKLVKQYKLRGISYWALGYPYPQNWALLNSNFEIQKNFTTEGL</sequence>
<feature type="domain" description="GH18" evidence="4">
    <location>
        <begin position="149"/>
        <end position="470"/>
    </location>
</feature>
<gene>
    <name evidence="5" type="ORF">QYB95_11070</name>
</gene>
<dbReference type="InterPro" id="IPR011583">
    <property type="entry name" value="Chitinase_II/V-like_cat"/>
</dbReference>
<protein>
    <submittedName>
        <fullName evidence="5">LysM peptidoglycan-binding domain-containing protein</fullName>
    </submittedName>
</protein>
<dbReference type="SUPFAM" id="SSF54106">
    <property type="entry name" value="LysM domain"/>
    <property type="match status" value="3"/>
</dbReference>
<dbReference type="InterPro" id="IPR018392">
    <property type="entry name" value="LysM"/>
</dbReference>
<keyword evidence="2" id="KW-0326">Glycosidase</keyword>
<dbReference type="SMART" id="SM00636">
    <property type="entry name" value="Glyco_18"/>
    <property type="match status" value="1"/>
</dbReference>
<evidence type="ECO:0000259" key="3">
    <source>
        <dbReference type="PROSITE" id="PS51782"/>
    </source>
</evidence>
<evidence type="ECO:0000313" key="6">
    <source>
        <dbReference type="Proteomes" id="UP001172743"/>
    </source>
</evidence>
<keyword evidence="1" id="KW-0378">Hydrolase</keyword>
<dbReference type="PANTHER" id="PTHR46066:SF2">
    <property type="entry name" value="CHITINASE DOMAIN-CONTAINING PROTEIN 1"/>
    <property type="match status" value="1"/>
</dbReference>
<dbReference type="Pfam" id="PF00704">
    <property type="entry name" value="Glyco_hydro_18"/>
    <property type="match status" value="1"/>
</dbReference>
<dbReference type="Gene3D" id="3.10.350.10">
    <property type="entry name" value="LysM domain"/>
    <property type="match status" value="3"/>
</dbReference>
<evidence type="ECO:0000256" key="1">
    <source>
        <dbReference type="ARBA" id="ARBA00022801"/>
    </source>
</evidence>
<name>A0ABT8GT34_9BACL</name>
<dbReference type="InterPro" id="IPR036779">
    <property type="entry name" value="LysM_dom_sf"/>
</dbReference>
<dbReference type="Pfam" id="PF01476">
    <property type="entry name" value="LysM"/>
    <property type="match status" value="3"/>
</dbReference>
<comment type="caution">
    <text evidence="5">The sequence shown here is derived from an EMBL/GenBank/DDBJ whole genome shotgun (WGS) entry which is preliminary data.</text>
</comment>
<dbReference type="CDD" id="cd02874">
    <property type="entry name" value="GH18_CFLE_spore_hydrolase"/>
    <property type="match status" value="1"/>
</dbReference>
<dbReference type="PROSITE" id="PS51782">
    <property type="entry name" value="LYSM"/>
    <property type="match status" value="3"/>
</dbReference>
<dbReference type="CDD" id="cd00118">
    <property type="entry name" value="LysM"/>
    <property type="match status" value="3"/>
</dbReference>
<accession>A0ABT8GT34</accession>
<keyword evidence="6" id="KW-1185">Reference proteome</keyword>
<dbReference type="SUPFAM" id="SSF51445">
    <property type="entry name" value="(Trans)glycosidases"/>
    <property type="match status" value="1"/>
</dbReference>
<dbReference type="RefSeq" id="WP_301138389.1">
    <property type="nucleotide sequence ID" value="NZ_JAUHTQ010000007.1"/>
</dbReference>
<dbReference type="InterPro" id="IPR029070">
    <property type="entry name" value="Chitinase_insertion_sf"/>
</dbReference>
<dbReference type="SMART" id="SM00257">
    <property type="entry name" value="LysM"/>
    <property type="match status" value="3"/>
</dbReference>
<feature type="domain" description="LysM" evidence="3">
    <location>
        <begin position="98"/>
        <end position="142"/>
    </location>
</feature>
<evidence type="ECO:0000313" key="5">
    <source>
        <dbReference type="EMBL" id="MDN4494081.1"/>
    </source>
</evidence>